<feature type="domain" description="Bacterial type II secretion system protein E" evidence="2">
    <location>
        <begin position="85"/>
        <end position="280"/>
    </location>
</feature>
<dbReference type="SUPFAM" id="SSF52540">
    <property type="entry name" value="P-loop containing nucleoside triphosphate hydrolases"/>
    <property type="match status" value="1"/>
</dbReference>
<dbReference type="PANTHER" id="PTHR30486:SF16">
    <property type="entry name" value="TWITCHING MOTILITY PROTEIN PILT"/>
    <property type="match status" value="1"/>
</dbReference>
<evidence type="ECO:0000256" key="1">
    <source>
        <dbReference type="ARBA" id="ARBA00006611"/>
    </source>
</evidence>
<reference evidence="3 4" key="1">
    <citation type="submission" date="2024-04" db="EMBL/GenBank/DDBJ databases">
        <title>Dissimilatory iodate-reducing microorganisms contribute to the enrichment of iodine in groundwater.</title>
        <authorList>
            <person name="Jiang Z."/>
        </authorList>
    </citation>
    <scope>NUCLEOTIDE SEQUENCE [LARGE SCALE GENOMIC DNA]</scope>
    <source>
        <strain evidence="3 4">NCP973</strain>
        <plasmid evidence="3 4">unnamed1</plasmid>
    </source>
</reference>
<dbReference type="RefSeq" id="WP_341744788.1">
    <property type="nucleotide sequence ID" value="NZ_CP151407.1"/>
</dbReference>
<name>A0ABZ2XLH6_9RHOO</name>
<accession>A0ABZ2XLH6</accession>
<evidence type="ECO:0000313" key="4">
    <source>
        <dbReference type="Proteomes" id="UP001479520"/>
    </source>
</evidence>
<keyword evidence="3" id="KW-0614">Plasmid</keyword>
<keyword evidence="4" id="KW-1185">Reference proteome</keyword>
<evidence type="ECO:0000259" key="2">
    <source>
        <dbReference type="Pfam" id="PF00437"/>
    </source>
</evidence>
<dbReference type="Proteomes" id="UP001479520">
    <property type="component" value="Plasmid unnamed1"/>
</dbReference>
<dbReference type="Gene3D" id="3.40.50.300">
    <property type="entry name" value="P-loop containing nucleotide triphosphate hydrolases"/>
    <property type="match status" value="1"/>
</dbReference>
<organism evidence="3 4">
    <name type="scientific">Azonexus hydrophilus</name>
    <dbReference type="NCBI Taxonomy" id="418702"/>
    <lineage>
        <taxon>Bacteria</taxon>
        <taxon>Pseudomonadati</taxon>
        <taxon>Pseudomonadota</taxon>
        <taxon>Betaproteobacteria</taxon>
        <taxon>Rhodocyclales</taxon>
        <taxon>Azonexaceae</taxon>
        <taxon>Azonexus</taxon>
    </lineage>
</organism>
<dbReference type="InterPro" id="IPR001482">
    <property type="entry name" value="T2SS/T4SS_dom"/>
</dbReference>
<geneLocation type="plasmid" evidence="3 4">
    <name>unnamed1</name>
</geneLocation>
<dbReference type="InterPro" id="IPR027417">
    <property type="entry name" value="P-loop_NTPase"/>
</dbReference>
<proteinExistence type="inferred from homology"/>
<gene>
    <name evidence="3" type="ORF">AADV58_17110</name>
</gene>
<protein>
    <submittedName>
        <fullName evidence="3">ATPase, T2SS/T4P/T4SS family</fullName>
    </submittedName>
</protein>
<dbReference type="InterPro" id="IPR050921">
    <property type="entry name" value="T4SS_GSP_E_ATPase"/>
</dbReference>
<dbReference type="PANTHER" id="PTHR30486">
    <property type="entry name" value="TWITCHING MOTILITY PROTEIN PILT"/>
    <property type="match status" value="1"/>
</dbReference>
<sequence length="365" mass="40031">MDPLERNFLTELTDLANSPMPFTDIRLEQDRKVSVRMPDGWRELDELFEPSIDDLDLVLKNLDNSWEETIKKEAINRPFTLSEWRLRINACLIGGGERVGMIIRRNKKAPPELNAIGIPGVVRTWLTGGRGLILITGATRSGKTTTAAAMLDAINRTRAAHVVTIEDPIEYVHEHQQSIFSQREVGVDTATFEDGLQDALRQCPDIIMVGEIRNRATAETALLAGESGHLVIGTLHANSAVGAVGKMLSWFNDNERIAKTQTLAGSLIGVIHQTLLSRKDKSGYALACEVLNNADGVFSEYIGQQDKLASYFDREENRNGSVLMAKSLGDLVANDICSKVDVFKAAAGIPGVAEKLKANPVMRAP</sequence>
<evidence type="ECO:0000313" key="3">
    <source>
        <dbReference type="EMBL" id="WZJ23476.1"/>
    </source>
</evidence>
<dbReference type="Pfam" id="PF00437">
    <property type="entry name" value="T2SSE"/>
    <property type="match status" value="1"/>
</dbReference>
<dbReference type="EMBL" id="CP151407">
    <property type="protein sequence ID" value="WZJ23476.1"/>
    <property type="molecule type" value="Genomic_DNA"/>
</dbReference>
<comment type="similarity">
    <text evidence="1">Belongs to the GSP E family.</text>
</comment>